<dbReference type="AlphaFoldDB" id="A0A7H0H173"/>
<evidence type="ECO:0000313" key="3">
    <source>
        <dbReference type="Proteomes" id="UP000516093"/>
    </source>
</evidence>
<feature type="region of interest" description="Disordered" evidence="1">
    <location>
        <begin position="99"/>
        <end position="121"/>
    </location>
</feature>
<reference evidence="2 3" key="1">
    <citation type="submission" date="2020-08" db="EMBL/GenBank/DDBJ databases">
        <title>Genome sequence of Hymenobacter qilianensis JCM 19763T.</title>
        <authorList>
            <person name="Hyun D.-W."/>
            <person name="Bae J.-W."/>
        </authorList>
    </citation>
    <scope>NUCLEOTIDE SEQUENCE [LARGE SCALE GENOMIC DNA]</scope>
    <source>
        <strain evidence="2 3">JCM 19763</strain>
        <plasmid evidence="2 3">p_unnamed1</plasmid>
    </source>
</reference>
<dbReference type="RefSeq" id="WP_187734448.1">
    <property type="nucleotide sequence ID" value="NZ_BMFN01000005.1"/>
</dbReference>
<gene>
    <name evidence="2" type="ORF">H9L05_20885</name>
</gene>
<proteinExistence type="predicted"/>
<evidence type="ECO:0000313" key="2">
    <source>
        <dbReference type="EMBL" id="QNP54289.1"/>
    </source>
</evidence>
<dbReference type="EMBL" id="CP060785">
    <property type="protein sequence ID" value="QNP54289.1"/>
    <property type="molecule type" value="Genomic_DNA"/>
</dbReference>
<name>A0A7H0H173_9BACT</name>
<sequence length="121" mass="13114">MDLLLQEWYDDTQAWPCAACGPGGTPHRVQQVLHHYGHGLEELLLAQGRILEDGAKARLTLLVARLRGLVGRSRDRPGPHWVVFCPQGWPLGLVSGGGEGGKGESAIGRGKRGSVRYGFHP</sequence>
<evidence type="ECO:0000256" key="1">
    <source>
        <dbReference type="SAM" id="MobiDB-lite"/>
    </source>
</evidence>
<protein>
    <submittedName>
        <fullName evidence="2">Uncharacterized protein</fullName>
    </submittedName>
</protein>
<keyword evidence="3" id="KW-1185">Reference proteome</keyword>
<geneLocation type="plasmid" evidence="2 3">
    <name>p_unnamed1</name>
</geneLocation>
<keyword evidence="2" id="KW-0614">Plasmid</keyword>
<dbReference type="KEGG" id="hqi:H9L05_20885"/>
<accession>A0A7H0H173</accession>
<organism evidence="2 3">
    <name type="scientific">Hymenobacter qilianensis</name>
    <dbReference type="NCBI Taxonomy" id="1385715"/>
    <lineage>
        <taxon>Bacteria</taxon>
        <taxon>Pseudomonadati</taxon>
        <taxon>Bacteroidota</taxon>
        <taxon>Cytophagia</taxon>
        <taxon>Cytophagales</taxon>
        <taxon>Hymenobacteraceae</taxon>
        <taxon>Hymenobacter</taxon>
    </lineage>
</organism>
<dbReference type="Proteomes" id="UP000516093">
    <property type="component" value="Plasmid p_unnamed1"/>
</dbReference>